<organism evidence="1 2">
    <name type="scientific">Weizmannia acidilactici</name>
    <dbReference type="NCBI Taxonomy" id="2607726"/>
    <lineage>
        <taxon>Bacteria</taxon>
        <taxon>Bacillati</taxon>
        <taxon>Bacillota</taxon>
        <taxon>Bacilli</taxon>
        <taxon>Bacillales</taxon>
        <taxon>Bacillaceae</taxon>
        <taxon>Heyndrickxia</taxon>
    </lineage>
</organism>
<gene>
    <name evidence="1" type="ORF">BpJC7_01920</name>
</gene>
<dbReference type="Proteomes" id="UP000391919">
    <property type="component" value="Unassembled WGS sequence"/>
</dbReference>
<accession>A0A5J4JCD7</accession>
<dbReference type="InterPro" id="IPR019618">
    <property type="entry name" value="Spore_germination_GerPA"/>
</dbReference>
<dbReference type="EMBL" id="BKZQ01000002">
    <property type="protein sequence ID" value="GER68889.1"/>
    <property type="molecule type" value="Genomic_DNA"/>
</dbReference>
<dbReference type="Pfam" id="PF10676">
    <property type="entry name" value="gerPA"/>
    <property type="match status" value="1"/>
</dbReference>
<evidence type="ECO:0000313" key="2">
    <source>
        <dbReference type="Proteomes" id="UP000391919"/>
    </source>
</evidence>
<sequence>MKIWNVAGTATVIFGDAAAISPMNVSKTTHGSGSGSNGAFMMNNNYFSMNTTGTISMADQPYVVR</sequence>
<protein>
    <submittedName>
        <fullName evidence="1">Uncharacterized protein</fullName>
    </submittedName>
</protein>
<comment type="caution">
    <text evidence="1">The sequence shown here is derived from an EMBL/GenBank/DDBJ whole genome shotgun (WGS) entry which is preliminary data.</text>
</comment>
<evidence type="ECO:0000313" key="1">
    <source>
        <dbReference type="EMBL" id="GER68889.1"/>
    </source>
</evidence>
<name>A0A5J4JCD7_9BACI</name>
<dbReference type="AlphaFoldDB" id="A0A5J4JCD7"/>
<keyword evidence="2" id="KW-1185">Reference proteome</keyword>
<reference evidence="1 2" key="1">
    <citation type="submission" date="2019-09" db="EMBL/GenBank/DDBJ databases">
        <title>Draft genome sequence of Bacillus sp. JC-7.</title>
        <authorList>
            <person name="Tanaka N."/>
            <person name="Shiwa Y."/>
            <person name="Fujita N."/>
            <person name="Tanasupawat S."/>
        </authorList>
    </citation>
    <scope>NUCLEOTIDE SEQUENCE [LARGE SCALE GENOMIC DNA]</scope>
    <source>
        <strain evidence="1 2">JC-7</strain>
    </source>
</reference>
<proteinExistence type="predicted"/>